<organism evidence="5 6">
    <name type="scientific">Jeotgalibacillus soli</name>
    <dbReference type="NCBI Taxonomy" id="889306"/>
    <lineage>
        <taxon>Bacteria</taxon>
        <taxon>Bacillati</taxon>
        <taxon>Bacillota</taxon>
        <taxon>Bacilli</taxon>
        <taxon>Bacillales</taxon>
        <taxon>Caryophanaceae</taxon>
        <taxon>Jeotgalibacillus</taxon>
    </lineage>
</organism>
<dbReference type="CDD" id="cd18793">
    <property type="entry name" value="SF2_C_SNF"/>
    <property type="match status" value="1"/>
</dbReference>
<dbReference type="InterPro" id="IPR027417">
    <property type="entry name" value="P-loop_NTPase"/>
</dbReference>
<dbReference type="CDD" id="cd18012">
    <property type="entry name" value="DEXQc_arch_SWI2_SNF2"/>
    <property type="match status" value="1"/>
</dbReference>
<dbReference type="InterPro" id="IPR001650">
    <property type="entry name" value="Helicase_C-like"/>
</dbReference>
<evidence type="ECO:0000259" key="4">
    <source>
        <dbReference type="PROSITE" id="PS51194"/>
    </source>
</evidence>
<dbReference type="RefSeq" id="WP_041087028.1">
    <property type="nucleotide sequence ID" value="NZ_JXRP01000009.1"/>
</dbReference>
<dbReference type="Pfam" id="PF00176">
    <property type="entry name" value="SNF2-rel_dom"/>
    <property type="match status" value="1"/>
</dbReference>
<dbReference type="InterPro" id="IPR038718">
    <property type="entry name" value="SNF2-like_sf"/>
</dbReference>
<dbReference type="STRING" id="889306.KP78_12610"/>
<keyword evidence="5" id="KW-0347">Helicase</keyword>
<accession>A0A0C2W0U0</accession>
<dbReference type="Pfam" id="PF00271">
    <property type="entry name" value="Helicase_C"/>
    <property type="match status" value="1"/>
</dbReference>
<dbReference type="SMART" id="SM00487">
    <property type="entry name" value="DEXDc"/>
    <property type="match status" value="1"/>
</dbReference>
<dbReference type="SMART" id="SM00490">
    <property type="entry name" value="HELICc"/>
    <property type="match status" value="1"/>
</dbReference>
<keyword evidence="2" id="KW-0175">Coiled coil</keyword>
<dbReference type="InterPro" id="IPR022138">
    <property type="entry name" value="DUF3670"/>
</dbReference>
<comment type="caution">
    <text evidence="5">The sequence shown here is derived from an EMBL/GenBank/DDBJ whole genome shotgun (WGS) entry which is preliminary data.</text>
</comment>
<dbReference type="AlphaFoldDB" id="A0A0C2W0U0"/>
<evidence type="ECO:0000313" key="6">
    <source>
        <dbReference type="Proteomes" id="UP000031938"/>
    </source>
</evidence>
<dbReference type="SUPFAM" id="SSF52540">
    <property type="entry name" value="P-loop containing nucleoside triphosphate hydrolases"/>
    <property type="match status" value="2"/>
</dbReference>
<feature type="domain" description="Helicase C-terminal" evidence="4">
    <location>
        <begin position="779"/>
        <end position="941"/>
    </location>
</feature>
<feature type="coiled-coil region" evidence="2">
    <location>
        <begin position="411"/>
        <end position="438"/>
    </location>
</feature>
<feature type="domain" description="Helicase ATP-binding" evidence="3">
    <location>
        <begin position="488"/>
        <end position="651"/>
    </location>
</feature>
<evidence type="ECO:0000256" key="2">
    <source>
        <dbReference type="SAM" id="Coils"/>
    </source>
</evidence>
<dbReference type="Proteomes" id="UP000031938">
    <property type="component" value="Unassembled WGS sequence"/>
</dbReference>
<keyword evidence="5" id="KW-0547">Nucleotide-binding</keyword>
<proteinExistence type="predicted"/>
<dbReference type="PROSITE" id="PS51192">
    <property type="entry name" value="HELICASE_ATP_BIND_1"/>
    <property type="match status" value="1"/>
</dbReference>
<name>A0A0C2W0U0_9BACL</name>
<keyword evidence="5" id="KW-0067">ATP-binding</keyword>
<dbReference type="PANTHER" id="PTHR10799">
    <property type="entry name" value="SNF2/RAD54 HELICASE FAMILY"/>
    <property type="match status" value="1"/>
</dbReference>
<keyword evidence="6" id="KW-1185">Reference proteome</keyword>
<dbReference type="EMBL" id="JXRP01000009">
    <property type="protein sequence ID" value="KIL49793.1"/>
    <property type="molecule type" value="Genomic_DNA"/>
</dbReference>
<evidence type="ECO:0000256" key="1">
    <source>
        <dbReference type="ARBA" id="ARBA00022801"/>
    </source>
</evidence>
<sequence>MWISDVKMIDLTQLNDGHFALQVLNGEGDPLDPNGWKHHLLLWHKESYYGTMLHQHAEAPPHSIVLDGWATLTLLSQPSFHGRMRWDMSETAQFYYDAAPLLFEWITEGKWIGEWHREIDMTEEQRFTMTLSEEFWSEWIDMSGPEAASLEEKTKSSVNNWYQQAITYFFQHHHRSQGLAKQIFSQNHALTAADLATYFDEDKWSTWVQEEDLTYPYRFGIRFEEPDSEEGDWTMQPFLRDRRRADWTYDINMALPLERSLPDRWKSEKNEIERELLRWVRLIPYLQDENGEWQTKMTEERAWLFLTEGSQKLLALDVEILLPAWWKSIQQSSVSLKAAVRSDRSYRPSFVGLDALVDYDWKVSINGSDLTEEEFMEMVEQKRRFIQVNGEWISLDPALITRIREAMSAAKKKGIRMRDLLEQELDEAEDESAPEEAESLRIQYELNRSLKSMMDSLHDIGKVPLLSPPAALQGELRPYQQQGFSWMAFLRSNRFGACLADDMGLGKTIQLISYMLHVKETEKLKTPFLIVCPTSVLGNWQREIERFAPSLSLHLHYGPNREKEEAFTSAIKHADIVLTSYGLCHVDQEELGATEWSAVALDEAQNIKNPHTKQSKAIRRLQGQHHIALTGTPMENRLSELWAIFDFINHSYLGSLSSFRQSYVVPIERDGSEVYTRKLQGRIRPFLLRRTKNDPAVGLNLPDKIEQKEFCPLTAEQASLYEQLVKDTLEKIPALAGIERKGLVLQMLNRLKQLCDHPALFLHEDEPDHVISRSEKMLKLMDLVEHIMEAGEATIIFTQYISMGNMIKSVLEKEYGVKVPFLNGSTPKQRRDEMVEQFQRGDFPIFILSLKAGGTGLTLTAANHVVHYDRWWNPAVENQATDRAYRIGQTRFVHVHKFISSGTVEEKIDTMLEKKQSLNEEIIKGDQWITELTNKELEDLLVLT</sequence>
<protein>
    <submittedName>
        <fullName evidence="5">ATP-dependent helicase</fullName>
    </submittedName>
</protein>
<dbReference type="GO" id="GO:0016787">
    <property type="term" value="F:hydrolase activity"/>
    <property type="evidence" value="ECO:0007669"/>
    <property type="project" value="UniProtKB-KW"/>
</dbReference>
<dbReference type="PATRIC" id="fig|889306.3.peg.1271"/>
<dbReference type="GO" id="GO:0005524">
    <property type="term" value="F:ATP binding"/>
    <property type="evidence" value="ECO:0007669"/>
    <property type="project" value="InterPro"/>
</dbReference>
<dbReference type="InterPro" id="IPR014001">
    <property type="entry name" value="Helicase_ATP-bd"/>
</dbReference>
<dbReference type="FunFam" id="3.40.50.300:FF:000533">
    <property type="entry name" value="Helicase, Snf2 family"/>
    <property type="match status" value="1"/>
</dbReference>
<dbReference type="GO" id="GO:0004386">
    <property type="term" value="F:helicase activity"/>
    <property type="evidence" value="ECO:0007669"/>
    <property type="project" value="UniProtKB-KW"/>
</dbReference>
<evidence type="ECO:0000313" key="5">
    <source>
        <dbReference type="EMBL" id="KIL49793.1"/>
    </source>
</evidence>
<evidence type="ECO:0000259" key="3">
    <source>
        <dbReference type="PROSITE" id="PS51192"/>
    </source>
</evidence>
<dbReference type="InterPro" id="IPR049730">
    <property type="entry name" value="SNF2/RAD54-like_C"/>
</dbReference>
<reference evidence="5 6" key="1">
    <citation type="submission" date="2015-01" db="EMBL/GenBank/DDBJ databases">
        <title>Genome sequencing of Jeotgalibacillus soli.</title>
        <authorList>
            <person name="Goh K.M."/>
            <person name="Chan K.-G."/>
            <person name="Yaakop A.S."/>
            <person name="Ee R."/>
            <person name="Gan H.M."/>
            <person name="Chan C.S."/>
        </authorList>
    </citation>
    <scope>NUCLEOTIDE SEQUENCE [LARGE SCALE GENOMIC DNA]</scope>
    <source>
        <strain evidence="5 6">P9</strain>
    </source>
</reference>
<keyword evidence="1" id="KW-0378">Hydrolase</keyword>
<dbReference type="PROSITE" id="PS51194">
    <property type="entry name" value="HELICASE_CTER"/>
    <property type="match status" value="1"/>
</dbReference>
<gene>
    <name evidence="5" type="ORF">KP78_12610</name>
</gene>
<dbReference type="Gene3D" id="3.40.50.300">
    <property type="entry name" value="P-loop containing nucleotide triphosphate hydrolases"/>
    <property type="match status" value="1"/>
</dbReference>
<dbReference type="InterPro" id="IPR000330">
    <property type="entry name" value="SNF2_N"/>
</dbReference>
<dbReference type="Pfam" id="PF12419">
    <property type="entry name" value="DUF3670"/>
    <property type="match status" value="1"/>
</dbReference>
<dbReference type="OrthoDB" id="9760715at2"/>
<dbReference type="Gene3D" id="3.40.50.10810">
    <property type="entry name" value="Tandem AAA-ATPase domain"/>
    <property type="match status" value="1"/>
</dbReference>